<proteinExistence type="predicted"/>
<accession>A0A9W4ESK4</accession>
<dbReference type="RefSeq" id="WP_042595826.1">
    <property type="nucleotide sequence ID" value="NZ_AP014864.1"/>
</dbReference>
<dbReference type="EMBL" id="AP014864">
    <property type="protein sequence ID" value="BAR82257.1"/>
    <property type="molecule type" value="Genomic_DNA"/>
</dbReference>
<sequence>MKICGQKWRDMKPEQKRKLIRQKVVDNRDMVVEVQWKAMLKENKPMFRLCAEAHRLSSRVLVKS</sequence>
<name>A0A9W4ESK4_BACTO</name>
<protein>
    <submittedName>
        <fullName evidence="1">Uncharacterized protein</fullName>
    </submittedName>
</protein>
<evidence type="ECO:0000313" key="1">
    <source>
        <dbReference type="EMBL" id="BAR82257.1"/>
    </source>
</evidence>
<gene>
    <name evidence="1" type="ORF">KNN_01410</name>
</gene>
<evidence type="ECO:0000313" key="2">
    <source>
        <dbReference type="Proteomes" id="UP000055316"/>
    </source>
</evidence>
<dbReference type="AlphaFoldDB" id="A0A9W4ESK4"/>
<dbReference type="Proteomes" id="UP000055316">
    <property type="component" value="Chromosome"/>
</dbReference>
<reference evidence="1 2" key="1">
    <citation type="submission" date="2015-05" db="EMBL/GenBank/DDBJ databases">
        <title>Whole genome sequence of Bacillus thuringiensis serovar tolworthi Pasteur Institute Standard strain.</title>
        <authorList>
            <person name="Kanda K."/>
            <person name="Nakashima K."/>
            <person name="Nagano Y."/>
        </authorList>
    </citation>
    <scope>NUCLEOTIDE SEQUENCE [LARGE SCALE GENOMIC DNA]</scope>
    <source>
        <strain evidence="1 2">Pasteur Institute Standard strain</strain>
    </source>
</reference>
<organism evidence="1 2">
    <name type="scientific">Bacillus thuringiensis subsp. tolworthi</name>
    <dbReference type="NCBI Taxonomy" id="1442"/>
    <lineage>
        <taxon>Bacteria</taxon>
        <taxon>Bacillati</taxon>
        <taxon>Bacillota</taxon>
        <taxon>Bacilli</taxon>
        <taxon>Bacillales</taxon>
        <taxon>Bacillaceae</taxon>
        <taxon>Bacillus</taxon>
        <taxon>Bacillus cereus group</taxon>
    </lineage>
</organism>